<dbReference type="EMBL" id="AUWU02000006">
    <property type="protein sequence ID" value="KAH0571564.1"/>
    <property type="molecule type" value="Genomic_DNA"/>
</dbReference>
<dbReference type="EMBL" id="KI545996">
    <property type="protein sequence ID" value="EST48270.1"/>
    <property type="molecule type" value="Genomic_DNA"/>
</dbReference>
<reference evidence="1 2" key="1">
    <citation type="journal article" date="2014" name="PLoS Genet.">
        <title>The Genome of Spironucleus salmonicida Highlights a Fish Pathogen Adapted to Fluctuating Environments.</title>
        <authorList>
            <person name="Xu F."/>
            <person name="Jerlstrom-Hultqvist J."/>
            <person name="Einarsson E."/>
            <person name="Astvaldsson A."/>
            <person name="Svard S.G."/>
            <person name="Andersson J.O."/>
        </authorList>
    </citation>
    <scope>NUCLEOTIDE SEQUENCE</scope>
    <source>
        <strain evidence="2">ATCC 50377</strain>
    </source>
</reference>
<gene>
    <name evidence="1" type="ORF">SS50377_11611</name>
    <name evidence="2" type="ORF">SS50377_25753</name>
</gene>
<protein>
    <submittedName>
        <fullName evidence="1">Uncharacterized protein</fullName>
    </submittedName>
</protein>
<dbReference type="AlphaFoldDB" id="V6LUM6"/>
<dbReference type="Proteomes" id="UP000018208">
    <property type="component" value="Unassembled WGS sequence"/>
</dbReference>
<reference evidence="2" key="2">
    <citation type="submission" date="2020-12" db="EMBL/GenBank/DDBJ databases">
        <title>New Spironucleus salmonicida genome in near-complete chromosomes.</title>
        <authorList>
            <person name="Xu F."/>
            <person name="Kurt Z."/>
            <person name="Jimenez-Gonzalez A."/>
            <person name="Astvaldsson A."/>
            <person name="Andersson J.O."/>
            <person name="Svard S.G."/>
        </authorList>
    </citation>
    <scope>NUCLEOTIDE SEQUENCE</scope>
    <source>
        <strain evidence="2">ATCC 50377</strain>
    </source>
</reference>
<evidence type="ECO:0000313" key="1">
    <source>
        <dbReference type="EMBL" id="EST48270.1"/>
    </source>
</evidence>
<sequence length="107" mass="12134">MKKSTQFESVQFELNSPETQLIKRPKTTQNITQKVVYGTDRISLKAAPEPENSLLLITKSQIPKILSRHARRTSTIYGTVARDKLRWERETAANALPQGAVIDLEEI</sequence>
<evidence type="ECO:0000313" key="3">
    <source>
        <dbReference type="Proteomes" id="UP000018208"/>
    </source>
</evidence>
<accession>V6LUM6</accession>
<name>V6LUM6_9EUKA</name>
<evidence type="ECO:0000313" key="2">
    <source>
        <dbReference type="EMBL" id="KAH0571564.1"/>
    </source>
</evidence>
<keyword evidence="3" id="KW-1185">Reference proteome</keyword>
<organism evidence="1">
    <name type="scientific">Spironucleus salmonicida</name>
    <dbReference type="NCBI Taxonomy" id="348837"/>
    <lineage>
        <taxon>Eukaryota</taxon>
        <taxon>Metamonada</taxon>
        <taxon>Diplomonadida</taxon>
        <taxon>Hexamitidae</taxon>
        <taxon>Hexamitinae</taxon>
        <taxon>Spironucleus</taxon>
    </lineage>
</organism>
<proteinExistence type="predicted"/>
<dbReference type="VEuPathDB" id="GiardiaDB:SS50377_25753"/>